<accession>A0ABS8UZ50</accession>
<organism evidence="1 2">
    <name type="scientific">Datura stramonium</name>
    <name type="common">Jimsonweed</name>
    <name type="synonym">Common thornapple</name>
    <dbReference type="NCBI Taxonomy" id="4076"/>
    <lineage>
        <taxon>Eukaryota</taxon>
        <taxon>Viridiplantae</taxon>
        <taxon>Streptophyta</taxon>
        <taxon>Embryophyta</taxon>
        <taxon>Tracheophyta</taxon>
        <taxon>Spermatophyta</taxon>
        <taxon>Magnoliopsida</taxon>
        <taxon>eudicotyledons</taxon>
        <taxon>Gunneridae</taxon>
        <taxon>Pentapetalae</taxon>
        <taxon>asterids</taxon>
        <taxon>lamiids</taxon>
        <taxon>Solanales</taxon>
        <taxon>Solanaceae</taxon>
        <taxon>Solanoideae</taxon>
        <taxon>Datureae</taxon>
        <taxon>Datura</taxon>
    </lineage>
</organism>
<comment type="caution">
    <text evidence="1">The sequence shown here is derived from an EMBL/GenBank/DDBJ whole genome shotgun (WGS) entry which is preliminary data.</text>
</comment>
<keyword evidence="2" id="KW-1185">Reference proteome</keyword>
<sequence>MLFLTLSLGRDGYGSLFLHKAWDIVGGDMLKMVKVVPNGAFMPKYFTSTCLVLLPKAAAPQSFLEFRETNLVIPQRALISEGKESAGERVLPDTSPELEFIDHHIAFSKANVKNQSSISIQGQIW</sequence>
<evidence type="ECO:0000313" key="2">
    <source>
        <dbReference type="Proteomes" id="UP000823775"/>
    </source>
</evidence>
<name>A0ABS8UZ50_DATST</name>
<dbReference type="Proteomes" id="UP000823775">
    <property type="component" value="Unassembled WGS sequence"/>
</dbReference>
<proteinExistence type="predicted"/>
<gene>
    <name evidence="1" type="ORF">HAX54_023930</name>
</gene>
<dbReference type="EMBL" id="JACEIK010002908">
    <property type="protein sequence ID" value="MCD9639415.1"/>
    <property type="molecule type" value="Genomic_DNA"/>
</dbReference>
<protein>
    <submittedName>
        <fullName evidence="1">Uncharacterized protein</fullName>
    </submittedName>
</protein>
<evidence type="ECO:0000313" key="1">
    <source>
        <dbReference type="EMBL" id="MCD9639415.1"/>
    </source>
</evidence>
<reference evidence="1 2" key="1">
    <citation type="journal article" date="2021" name="BMC Genomics">
        <title>Datura genome reveals duplications of psychoactive alkaloid biosynthetic genes and high mutation rate following tissue culture.</title>
        <authorList>
            <person name="Rajewski A."/>
            <person name="Carter-House D."/>
            <person name="Stajich J."/>
            <person name="Litt A."/>
        </authorList>
    </citation>
    <scope>NUCLEOTIDE SEQUENCE [LARGE SCALE GENOMIC DNA]</scope>
    <source>
        <strain evidence="1">AR-01</strain>
    </source>
</reference>